<evidence type="ECO:0000313" key="2">
    <source>
        <dbReference type="Proteomes" id="UP000181790"/>
    </source>
</evidence>
<protein>
    <submittedName>
        <fullName evidence="1">Uncharacterized protein</fullName>
    </submittedName>
</protein>
<dbReference type="CDD" id="cd00085">
    <property type="entry name" value="HNHc"/>
    <property type="match status" value="1"/>
</dbReference>
<keyword evidence="2" id="KW-1185">Reference proteome</keyword>
<gene>
    <name evidence="1" type="ORF">BLX24_24725</name>
</gene>
<organism evidence="1 2">
    <name type="scientific">Arsenicibacter rosenii</name>
    <dbReference type="NCBI Taxonomy" id="1750698"/>
    <lineage>
        <taxon>Bacteria</taxon>
        <taxon>Pseudomonadati</taxon>
        <taxon>Bacteroidota</taxon>
        <taxon>Cytophagia</taxon>
        <taxon>Cytophagales</taxon>
        <taxon>Spirosomataceae</taxon>
        <taxon>Arsenicibacter</taxon>
    </lineage>
</organism>
<dbReference type="InterPro" id="IPR003615">
    <property type="entry name" value="HNH_nuc"/>
</dbReference>
<dbReference type="AlphaFoldDB" id="A0A1S2VDM3"/>
<name>A0A1S2VDM3_9BACT</name>
<dbReference type="Proteomes" id="UP000181790">
    <property type="component" value="Unassembled WGS sequence"/>
</dbReference>
<dbReference type="EMBL" id="MORL01000023">
    <property type="protein sequence ID" value="OIN56385.1"/>
    <property type="molecule type" value="Genomic_DNA"/>
</dbReference>
<evidence type="ECO:0000313" key="1">
    <source>
        <dbReference type="EMBL" id="OIN56385.1"/>
    </source>
</evidence>
<proteinExistence type="predicted"/>
<sequence>MSLYRKNQWKEFRDEIIELDGNKCTKCGRHKNEVILQVHHKKYIKGRKPWEYPTEDCQTLCKGCHAAEHGLIKPQFGWEYIGDEDLEDLIGTCENCGSSVRYIFVIYHEKWGTIEVGTYCCDKLTDSTFASNLIESQTSFKGRKERFISSKRWKIRNGCFTIKQSHFEIEIREYCTFFYLKIHDLESTTPYESLNDAKSKAFDVIENGELIKFLQSKKIDFIGKKR</sequence>
<reference evidence="1 2" key="1">
    <citation type="submission" date="2016-10" db="EMBL/GenBank/DDBJ databases">
        <title>Arsenicibacter rosenii gen. nov., sp. nov., an efficient arsenic-methylating bacterium isolated from an arsenic-contaminated paddy soil.</title>
        <authorList>
            <person name="Huang K."/>
        </authorList>
    </citation>
    <scope>NUCLEOTIDE SEQUENCE [LARGE SCALE GENOMIC DNA]</scope>
    <source>
        <strain evidence="1 2">SM-1</strain>
    </source>
</reference>
<comment type="caution">
    <text evidence="1">The sequence shown here is derived from an EMBL/GenBank/DDBJ whole genome shotgun (WGS) entry which is preliminary data.</text>
</comment>
<dbReference type="RefSeq" id="WP_071505911.1">
    <property type="nucleotide sequence ID" value="NZ_MORL01000023.1"/>
</dbReference>
<dbReference type="OrthoDB" id="962665at2"/>
<accession>A0A1S2VDM3</accession>